<dbReference type="Proteomes" id="UP000887563">
    <property type="component" value="Unplaced"/>
</dbReference>
<keyword evidence="1" id="KW-1133">Transmembrane helix</keyword>
<keyword evidence="2" id="KW-1185">Reference proteome</keyword>
<sequence length="68" mass="7701">MHADAIVIASFKISIPPVAAPGDQCFCKYLYIVCAIFSQSFIQTKLLIFFFFIPFIKFILLLRGHSSI</sequence>
<feature type="transmembrane region" description="Helical" evidence="1">
    <location>
        <begin position="46"/>
        <end position="62"/>
    </location>
</feature>
<organism evidence="2 3">
    <name type="scientific">Meloidogyne incognita</name>
    <name type="common">Southern root-knot nematode worm</name>
    <name type="synonym">Oxyuris incognita</name>
    <dbReference type="NCBI Taxonomy" id="6306"/>
    <lineage>
        <taxon>Eukaryota</taxon>
        <taxon>Metazoa</taxon>
        <taxon>Ecdysozoa</taxon>
        <taxon>Nematoda</taxon>
        <taxon>Chromadorea</taxon>
        <taxon>Rhabditida</taxon>
        <taxon>Tylenchina</taxon>
        <taxon>Tylenchomorpha</taxon>
        <taxon>Tylenchoidea</taxon>
        <taxon>Meloidogynidae</taxon>
        <taxon>Meloidogyninae</taxon>
        <taxon>Meloidogyne</taxon>
        <taxon>Meloidogyne incognita group</taxon>
    </lineage>
</organism>
<evidence type="ECO:0000313" key="2">
    <source>
        <dbReference type="Proteomes" id="UP000887563"/>
    </source>
</evidence>
<dbReference type="AlphaFoldDB" id="A0A914NAS3"/>
<evidence type="ECO:0000256" key="1">
    <source>
        <dbReference type="SAM" id="Phobius"/>
    </source>
</evidence>
<evidence type="ECO:0000313" key="3">
    <source>
        <dbReference type="WBParaSite" id="Minc3s04575g36578"/>
    </source>
</evidence>
<keyword evidence="1" id="KW-0812">Transmembrane</keyword>
<reference evidence="3" key="1">
    <citation type="submission" date="2022-11" db="UniProtKB">
        <authorList>
            <consortium name="WormBaseParasite"/>
        </authorList>
    </citation>
    <scope>IDENTIFICATION</scope>
</reference>
<dbReference type="WBParaSite" id="Minc3s04575g36578">
    <property type="protein sequence ID" value="Minc3s04575g36578"/>
    <property type="gene ID" value="Minc3s04575g36578"/>
</dbReference>
<accession>A0A914NAS3</accession>
<protein>
    <submittedName>
        <fullName evidence="3">Candidate secreted effector</fullName>
    </submittedName>
</protein>
<name>A0A914NAS3_MELIC</name>
<proteinExistence type="predicted"/>
<keyword evidence="1" id="KW-0472">Membrane</keyword>